<dbReference type="PANTHER" id="PTHR12868:SF0">
    <property type="entry name" value="NADH DEHYDROGENASE [UBIQUINONE] 1 BETA SUBCOMPLEX SUBUNIT 9"/>
    <property type="match status" value="1"/>
</dbReference>
<comment type="subunit">
    <text evidence="4">Mammalian complex I is composed of 45 different subunits.</text>
</comment>
<evidence type="ECO:0000256" key="10">
    <source>
        <dbReference type="ARBA" id="ARBA00022982"/>
    </source>
</evidence>
<dbReference type="OrthoDB" id="13598at2759"/>
<name>A0A6P6XU72_DERPT</name>
<evidence type="ECO:0000256" key="3">
    <source>
        <dbReference type="ARBA" id="ARBA00009508"/>
    </source>
</evidence>
<dbReference type="FunCoup" id="A0A6P6XU72">
    <property type="interactions" value="1149"/>
</dbReference>
<dbReference type="InterPro" id="IPR033034">
    <property type="entry name" value="NDUFB9"/>
</dbReference>
<keyword evidence="12" id="KW-0496">Mitochondrion</keyword>
<dbReference type="CDD" id="cd20263">
    <property type="entry name" value="Complex1_LYR_NDUFB9_LYRM3"/>
    <property type="match status" value="1"/>
</dbReference>
<evidence type="ECO:0000256" key="9">
    <source>
        <dbReference type="ARBA" id="ARBA00022792"/>
    </source>
</evidence>
<dbReference type="GO" id="GO:0005743">
    <property type="term" value="C:mitochondrial inner membrane"/>
    <property type="evidence" value="ECO:0007669"/>
    <property type="project" value="UniProtKB-SubCell"/>
</dbReference>
<dbReference type="CTD" id="34747"/>
<proteinExistence type="inferred from homology"/>
<comment type="similarity">
    <text evidence="3">Belongs to the complex I LYR family.</text>
</comment>
<dbReference type="OMA" id="YRAVQMR"/>
<dbReference type="Proteomes" id="UP000515146">
    <property type="component" value="Unplaced"/>
</dbReference>
<sequence>MAHIADYLKRDLLSHTRRVQNLYKRCVRNEESFVKDKGDIQFVWATVRAEFEKHRHVKDLRVAKLLIDDGERRLFEHQHPKPKKFIFSPGGLMFEREHIYDNSLLDLWHPLEKAQYPYYFERREQLKKEYIQNWEKNSNGNSDDQKQHSH</sequence>
<accession>A0A6P6XU72</accession>
<dbReference type="InterPro" id="IPR008011">
    <property type="entry name" value="Complex1_LYR_dom"/>
</dbReference>
<keyword evidence="9" id="KW-0999">Mitochondrion inner membrane</keyword>
<organism evidence="16 17">
    <name type="scientific">Dermatophagoides pteronyssinus</name>
    <name type="common">European house dust mite</name>
    <dbReference type="NCBI Taxonomy" id="6956"/>
    <lineage>
        <taxon>Eukaryota</taxon>
        <taxon>Metazoa</taxon>
        <taxon>Ecdysozoa</taxon>
        <taxon>Arthropoda</taxon>
        <taxon>Chelicerata</taxon>
        <taxon>Arachnida</taxon>
        <taxon>Acari</taxon>
        <taxon>Acariformes</taxon>
        <taxon>Sarcoptiformes</taxon>
        <taxon>Astigmata</taxon>
        <taxon>Psoroptidia</taxon>
        <taxon>Analgoidea</taxon>
        <taxon>Pyroglyphidae</taxon>
        <taxon>Dermatophagoidinae</taxon>
        <taxon>Dermatophagoides</taxon>
    </lineage>
</organism>
<dbReference type="PANTHER" id="PTHR12868">
    <property type="entry name" value="NADH-UBIQUINONE OXIDOREDUCTASE B22 SUBUNIT"/>
    <property type="match status" value="1"/>
</dbReference>
<dbReference type="GeneID" id="113790874"/>
<evidence type="ECO:0000256" key="13">
    <source>
        <dbReference type="ARBA" id="ARBA00023136"/>
    </source>
</evidence>
<evidence type="ECO:0000313" key="16">
    <source>
        <dbReference type="Proteomes" id="UP000515146"/>
    </source>
</evidence>
<evidence type="ECO:0000256" key="11">
    <source>
        <dbReference type="ARBA" id="ARBA00022990"/>
    </source>
</evidence>
<evidence type="ECO:0000256" key="7">
    <source>
        <dbReference type="ARBA" id="ARBA00022553"/>
    </source>
</evidence>
<evidence type="ECO:0000256" key="4">
    <source>
        <dbReference type="ARBA" id="ARBA00011790"/>
    </source>
</evidence>
<keyword evidence="8" id="KW-0679">Respiratory chain</keyword>
<dbReference type="AlphaFoldDB" id="A0A6P6XU72"/>
<evidence type="ECO:0000256" key="15">
    <source>
        <dbReference type="ARBA" id="ARBA00032528"/>
    </source>
</evidence>
<evidence type="ECO:0000313" key="17">
    <source>
        <dbReference type="RefSeq" id="XP_027196381.1"/>
    </source>
</evidence>
<keyword evidence="10" id="KW-0249">Electron transport</keyword>
<keyword evidence="13" id="KW-0472">Membrane</keyword>
<dbReference type="InterPro" id="IPR045292">
    <property type="entry name" value="Complex1_LYR_NDUFB9_LYRM3"/>
</dbReference>
<evidence type="ECO:0000256" key="6">
    <source>
        <dbReference type="ARBA" id="ARBA00022448"/>
    </source>
</evidence>
<comment type="function">
    <text evidence="1">Accessory subunit of the mitochondrial membrane respiratory chain NADH dehydrogenase (Complex I), that is believed to be not involved in catalysis. Complex I functions in the transfer of electrons from NADH to the respiratory chain. The immediate electron acceptor for the enzyme is believed to be ubiquinone.</text>
</comment>
<evidence type="ECO:0000256" key="1">
    <source>
        <dbReference type="ARBA" id="ARBA00002920"/>
    </source>
</evidence>
<evidence type="ECO:0000256" key="12">
    <source>
        <dbReference type="ARBA" id="ARBA00023128"/>
    </source>
</evidence>
<dbReference type="InParanoid" id="A0A6P6XU72"/>
<dbReference type="RefSeq" id="XP_027196381.1">
    <property type="nucleotide sequence ID" value="XM_027340580.1"/>
</dbReference>
<keyword evidence="6" id="KW-0813">Transport</keyword>
<keyword evidence="16" id="KW-1185">Reference proteome</keyword>
<evidence type="ECO:0000256" key="14">
    <source>
        <dbReference type="ARBA" id="ARBA00030192"/>
    </source>
</evidence>
<keyword evidence="11" id="KW-0007">Acetylation</keyword>
<dbReference type="GO" id="GO:0006120">
    <property type="term" value="P:mitochondrial electron transport, NADH to ubiquinone"/>
    <property type="evidence" value="ECO:0007669"/>
    <property type="project" value="InterPro"/>
</dbReference>
<reference evidence="17" key="1">
    <citation type="submission" date="2025-08" db="UniProtKB">
        <authorList>
            <consortium name="RefSeq"/>
        </authorList>
    </citation>
    <scope>IDENTIFICATION</scope>
    <source>
        <strain evidence="17">Airmid</strain>
    </source>
</reference>
<comment type="subcellular location">
    <subcellularLocation>
        <location evidence="2">Mitochondrion inner membrane</location>
        <topology evidence="2">Peripheral membrane protein</topology>
        <orientation evidence="2">Matrix side</orientation>
    </subcellularLocation>
</comment>
<gene>
    <name evidence="17" type="primary">LOC113790874</name>
</gene>
<evidence type="ECO:0000256" key="8">
    <source>
        <dbReference type="ARBA" id="ARBA00022660"/>
    </source>
</evidence>
<dbReference type="KEGG" id="dpte:113790874"/>
<evidence type="ECO:0000256" key="2">
    <source>
        <dbReference type="ARBA" id="ARBA00004443"/>
    </source>
</evidence>
<keyword evidence="7" id="KW-0597">Phosphoprotein</keyword>
<evidence type="ECO:0000256" key="5">
    <source>
        <dbReference type="ARBA" id="ARBA00018684"/>
    </source>
</evidence>
<dbReference type="Pfam" id="PF05347">
    <property type="entry name" value="Complex1_LYR"/>
    <property type="match status" value="1"/>
</dbReference>
<protein>
    <recommendedName>
        <fullName evidence="5">NADH dehydrogenase [ubiquinone] 1 beta subcomplex subunit 9</fullName>
    </recommendedName>
    <alternativeName>
        <fullName evidence="14">Complex I-B22</fullName>
    </alternativeName>
    <alternativeName>
        <fullName evidence="15">NADH-ubiquinone oxidoreductase B22 subunit</fullName>
    </alternativeName>
</protein>